<name>A0ABM0JZM3_APLCA</name>
<feature type="transmembrane region" description="Helical" evidence="8">
    <location>
        <begin position="661"/>
        <end position="682"/>
    </location>
</feature>
<dbReference type="PANTHER" id="PTHR14319">
    <property type="entry name" value="FIVE-SPAN TRANSMEMBRANE PROTEIN M83"/>
    <property type="match status" value="1"/>
</dbReference>
<evidence type="ECO:0000256" key="2">
    <source>
        <dbReference type="ARBA" id="ARBA00005542"/>
    </source>
</evidence>
<evidence type="ECO:0000256" key="8">
    <source>
        <dbReference type="SAM" id="Phobius"/>
    </source>
</evidence>
<dbReference type="PROSITE" id="PS00022">
    <property type="entry name" value="EGF_1"/>
    <property type="match status" value="1"/>
</dbReference>
<feature type="transmembrane region" description="Helical" evidence="8">
    <location>
        <begin position="688"/>
        <end position="707"/>
    </location>
</feature>
<evidence type="ECO:0000259" key="10">
    <source>
        <dbReference type="PROSITE" id="PS00022"/>
    </source>
</evidence>
<keyword evidence="4 8" id="KW-0812">Transmembrane</keyword>
<dbReference type="PANTHER" id="PTHR14319:SF3">
    <property type="entry name" value="TRANSMEMBRANE PROTEIN-LIKE PROTEIN"/>
    <property type="match status" value="1"/>
</dbReference>
<evidence type="ECO:0000256" key="4">
    <source>
        <dbReference type="ARBA" id="ARBA00022692"/>
    </source>
</evidence>
<comment type="subcellular location">
    <subcellularLocation>
        <location evidence="1">Cell membrane</location>
        <topology evidence="1">Multi-pass membrane protein</topology>
    </subcellularLocation>
</comment>
<organism evidence="12 14">
    <name type="scientific">Aplysia californica</name>
    <name type="common">California sea hare</name>
    <dbReference type="NCBI Taxonomy" id="6500"/>
    <lineage>
        <taxon>Eukaryota</taxon>
        <taxon>Metazoa</taxon>
        <taxon>Spiralia</taxon>
        <taxon>Lophotrochozoa</taxon>
        <taxon>Mollusca</taxon>
        <taxon>Gastropoda</taxon>
        <taxon>Heterobranchia</taxon>
        <taxon>Euthyneura</taxon>
        <taxon>Tectipleura</taxon>
        <taxon>Aplysiida</taxon>
        <taxon>Aplysioidea</taxon>
        <taxon>Aplysiidae</taxon>
        <taxon>Aplysia</taxon>
    </lineage>
</organism>
<evidence type="ECO:0000256" key="3">
    <source>
        <dbReference type="ARBA" id="ARBA00022475"/>
    </source>
</evidence>
<evidence type="ECO:0000256" key="7">
    <source>
        <dbReference type="SAM" id="MobiDB-lite"/>
    </source>
</evidence>
<dbReference type="Pfam" id="PF12036">
    <property type="entry name" value="DUF3522"/>
    <property type="match status" value="1"/>
</dbReference>
<evidence type="ECO:0000256" key="1">
    <source>
        <dbReference type="ARBA" id="ARBA00004651"/>
    </source>
</evidence>
<evidence type="ECO:0000313" key="14">
    <source>
        <dbReference type="RefSeq" id="XP_005105281.1"/>
    </source>
</evidence>
<feature type="transmembrane region" description="Helical" evidence="8">
    <location>
        <begin position="630"/>
        <end position="649"/>
    </location>
</feature>
<keyword evidence="5 8" id="KW-1133">Transmembrane helix</keyword>
<comment type="similarity">
    <text evidence="2">Belongs to the TMEM8 family.</text>
</comment>
<dbReference type="InterPro" id="IPR021910">
    <property type="entry name" value="NGX6/PGAP6/MYMK"/>
</dbReference>
<accession>A0ABM0JZM3</accession>
<dbReference type="Proteomes" id="UP000694888">
    <property type="component" value="Unplaced"/>
</dbReference>
<keyword evidence="6 8" id="KW-0472">Membrane</keyword>
<feature type="transmembrane region" description="Helical" evidence="8">
    <location>
        <begin position="517"/>
        <end position="538"/>
    </location>
</feature>
<evidence type="ECO:0000256" key="9">
    <source>
        <dbReference type="SAM" id="SignalP"/>
    </source>
</evidence>
<dbReference type="RefSeq" id="XP_005105280.1">
    <property type="nucleotide sequence ID" value="XM_005105223.3"/>
</dbReference>
<evidence type="ECO:0000259" key="11">
    <source>
        <dbReference type="PROSITE" id="PS01186"/>
    </source>
</evidence>
<dbReference type="InterPro" id="IPR000742">
    <property type="entry name" value="EGF"/>
</dbReference>
<evidence type="ECO:0000313" key="12">
    <source>
        <dbReference type="Proteomes" id="UP000694888"/>
    </source>
</evidence>
<feature type="region of interest" description="Disordered" evidence="7">
    <location>
        <begin position="745"/>
        <end position="791"/>
    </location>
</feature>
<evidence type="ECO:0000256" key="5">
    <source>
        <dbReference type="ARBA" id="ARBA00022989"/>
    </source>
</evidence>
<feature type="transmembrane region" description="Helical" evidence="8">
    <location>
        <begin position="572"/>
        <end position="594"/>
    </location>
</feature>
<keyword evidence="12" id="KW-1185">Reference proteome</keyword>
<feature type="signal peptide" evidence="9">
    <location>
        <begin position="1"/>
        <end position="25"/>
    </location>
</feature>
<keyword evidence="3" id="KW-1003">Cell membrane</keyword>
<dbReference type="RefSeq" id="XP_005105281.1">
    <property type="nucleotide sequence ID" value="XM_005105224.3"/>
</dbReference>
<reference evidence="13 14" key="1">
    <citation type="submission" date="2025-05" db="UniProtKB">
        <authorList>
            <consortium name="RefSeq"/>
        </authorList>
    </citation>
    <scope>IDENTIFICATION</scope>
</reference>
<sequence length="791" mass="87103">MKLISYGALAFMAYLLAAGFHGSRSDSPLEELMEVKFHRTLFDYKMYAAITLERLDVPEHTVEANLTINVHSSSDSCPIKKVKIFANQFGLPVVSRRGESFPNHTFVPKDPVLNVTASSNNETVTWVLSNLKAGQLFLMAVMPRPDPRIKQQGLGQSCDYFLNIQAKLLHYPEENIPVLSQGLPGFVSLGGDVHTQTLLSFRVPRDAVSTTIEIQECDEPCPVKVSVWGALSPDMWDFGYAPCVWRQGSCTVEVMSPMVDKTYYLGLTTNASHPPFMVQVSLVSSYCKKGEESNGELTSWNSSVSPVSCQMLPRLGRKTPAAAEEGSNFYDHFLLWNKNQSSHSSVNLEVSDKISTVVGFDLRTTDTGSSLKVKLHTPRQKLPDLSEVILCLSSHKVPNASQCHEGHVMTSAVGSKAAEEHVSVPYPESGTWYVGLTSRCHHRNDSSNATVPCQELPKVNVSIQLSPCIDGNCGKQGTCKLYFGSDILYSACSCYDGWRGYGCNDGSGASSESSRNMAVYLLTLSNLGFLPGIVLALYRRHFLEGLVYTYNMFFSTFYHACDTDHVYSLCIMPYNALSFGDFFASLLSFWVTLLAMARIPTGVRSFFHMLGALFISVGEVYNRHGLLEQLLPILGGVVIVVVSWGVQSYRLKHLFPSRRRLMFFIAPGVLLASLGLIFNLALETTENYKYIHSVWHLLVSGSIVFLLPPRRGQKRDGSSEFLSVQSGDITRPSLIDDAAQPNIHSADDTGLLSDTPSPPATPNGAVGGGGNSRDRGFKLMSRPRGNRNLVL</sequence>
<evidence type="ECO:0000256" key="6">
    <source>
        <dbReference type="ARBA" id="ARBA00023136"/>
    </source>
</evidence>
<evidence type="ECO:0000313" key="13">
    <source>
        <dbReference type="RefSeq" id="XP_005105280.1"/>
    </source>
</evidence>
<keyword evidence="9" id="KW-0732">Signal</keyword>
<gene>
    <name evidence="13 14" type="primary">LOC101845864</name>
</gene>
<protein>
    <submittedName>
        <fullName evidence="13 14">Post-GPI attachment to proteins factor 6</fullName>
    </submittedName>
</protein>
<dbReference type="GeneID" id="101845864"/>
<dbReference type="PROSITE" id="PS01186">
    <property type="entry name" value="EGF_2"/>
    <property type="match status" value="1"/>
</dbReference>
<feature type="domain" description="EGF-like" evidence="10 11">
    <location>
        <begin position="492"/>
        <end position="503"/>
    </location>
</feature>
<proteinExistence type="inferred from homology"/>
<feature type="chain" id="PRO_5045021120" evidence="9">
    <location>
        <begin position="26"/>
        <end position="791"/>
    </location>
</feature>